<proteinExistence type="predicted"/>
<evidence type="ECO:0000313" key="2">
    <source>
        <dbReference type="Proteomes" id="UP000824533"/>
    </source>
</evidence>
<sequence length="883" mass="100009">MAEGKGRGRGLALMQALKKAQMMDVPSSSENPSPEDTPAPSVAPSVASSYGGSTTSTIGGRGRVAAMLLNKIHQKPGASDVSPSCSAAASMKGVGRGKLLLSLQAKASLASGSQGDSKDVQGITQRMAESTISQVTTTSQATSVAKNKYFKLPWEHFRAMIFYDFKCRMKPDESQYLKEKVFDGTTMYVPHQLPDEALNLVSVNPFDNSNVNISIIFRRTRRLSEMIHIYNVLFKSIMKDLQLVRFGRQHFNEHAAIQIPQHKLEVWPGYVTAVDEYEGGLMLTLDSTHRVLRTQTVLSLIKETVQREGANWKKTLTEILVGCSVMTTYNKKLFRVDTIDDKMTPKSTFEKTENGKVISISYIDYYKKNYGIEIMDWNQPMLISRESKRMSGMEAKTDFMICLVPELCQLTGLTDDQRTNFRLMKDVATYTRITPSQRHSAFKKYIENVMHNETAKNRLAGWGLSIAPETINLTARTLPPETIFFGNNVKVAGKPNAEWNNEVTRNSVMQAVDILRWVILFTDKDRNVTRDFLDTLKRSCKPMGINVVEPEMVKLPNDRNDSYLMALKKVITSSVQLVVCICPTSRDDRYAAIKKVCCADNPVPSQVINARTIMNQNKIRAITQKILLQMNCKLGGTLWNISIPFKTAMIVGVDSYHDPTRKKRSVVAFVSSYNPTMTHWYSKAVFQERGQEIVDSLKSCLVDALKHFLSCNGRFPDRIIIYRDGVGDGQLKILRDYEIPQFKICFSHLDMTYEPSITYIVVQKRINTRIFMKAGRDFDNPPPGTVLDNSILRRDWYDFLVVSQKVNQGTVTPTHYVVVHDDSKMTPDQCQRITYKMCHLYYNWPGTVRVPAPCQYAHKLAYLVGQNIHQEPSDRLSDKLYFL</sequence>
<name>A0ACC1CTU9_9NEOP</name>
<gene>
    <name evidence="1" type="ORF">K1T71_009820</name>
</gene>
<dbReference type="Proteomes" id="UP000824533">
    <property type="component" value="Linkage Group LG17"/>
</dbReference>
<keyword evidence="2" id="KW-1185">Reference proteome</keyword>
<dbReference type="EMBL" id="CM034403">
    <property type="protein sequence ID" value="KAJ0174712.1"/>
    <property type="molecule type" value="Genomic_DNA"/>
</dbReference>
<reference evidence="1 2" key="1">
    <citation type="journal article" date="2021" name="Front. Genet.">
        <title>Chromosome-Level Genome Assembly Reveals Significant Gene Expansion in the Toll and IMD Signaling Pathways of Dendrolimus kikuchii.</title>
        <authorList>
            <person name="Zhou J."/>
            <person name="Wu P."/>
            <person name="Xiong Z."/>
            <person name="Liu N."/>
            <person name="Zhao N."/>
            <person name="Ji M."/>
            <person name="Qiu Y."/>
            <person name="Yang B."/>
        </authorList>
    </citation>
    <scope>NUCLEOTIDE SEQUENCE [LARGE SCALE GENOMIC DNA]</scope>
    <source>
        <strain evidence="1">Ann1</strain>
    </source>
</reference>
<organism evidence="1 2">
    <name type="scientific">Dendrolimus kikuchii</name>
    <dbReference type="NCBI Taxonomy" id="765133"/>
    <lineage>
        <taxon>Eukaryota</taxon>
        <taxon>Metazoa</taxon>
        <taxon>Ecdysozoa</taxon>
        <taxon>Arthropoda</taxon>
        <taxon>Hexapoda</taxon>
        <taxon>Insecta</taxon>
        <taxon>Pterygota</taxon>
        <taxon>Neoptera</taxon>
        <taxon>Endopterygota</taxon>
        <taxon>Lepidoptera</taxon>
        <taxon>Glossata</taxon>
        <taxon>Ditrysia</taxon>
        <taxon>Bombycoidea</taxon>
        <taxon>Lasiocampidae</taxon>
        <taxon>Dendrolimus</taxon>
    </lineage>
</organism>
<accession>A0ACC1CTU9</accession>
<comment type="caution">
    <text evidence="1">The sequence shown here is derived from an EMBL/GenBank/DDBJ whole genome shotgun (WGS) entry which is preliminary data.</text>
</comment>
<protein>
    <submittedName>
        <fullName evidence="1">Uncharacterized protein</fullName>
    </submittedName>
</protein>
<evidence type="ECO:0000313" key="1">
    <source>
        <dbReference type="EMBL" id="KAJ0174712.1"/>
    </source>
</evidence>